<accession>A0ABX1JPL1</accession>
<keyword evidence="1" id="KW-0378">Hydrolase</keyword>
<comment type="caution">
    <text evidence="1">The sequence shown here is derived from an EMBL/GenBank/DDBJ whole genome shotgun (WGS) entry which is preliminary data.</text>
</comment>
<dbReference type="EMBL" id="JAAZSR010000069">
    <property type="protein sequence ID" value="NKX50186.1"/>
    <property type="molecule type" value="Genomic_DNA"/>
</dbReference>
<gene>
    <name evidence="1" type="ORF">HER39_06300</name>
</gene>
<feature type="non-terminal residue" evidence="1">
    <location>
        <position position="53"/>
    </location>
</feature>
<organism evidence="1 2">
    <name type="scientific">Arthrobacter deserti</name>
    <dbReference type="NCBI Taxonomy" id="1742687"/>
    <lineage>
        <taxon>Bacteria</taxon>
        <taxon>Bacillati</taxon>
        <taxon>Actinomycetota</taxon>
        <taxon>Actinomycetes</taxon>
        <taxon>Micrococcales</taxon>
        <taxon>Micrococcaceae</taxon>
        <taxon>Arthrobacter</taxon>
    </lineage>
</organism>
<keyword evidence="2" id="KW-1185">Reference proteome</keyword>
<proteinExistence type="predicted"/>
<protein>
    <submittedName>
        <fullName evidence="1">Alpha/beta hydrolase</fullName>
    </submittedName>
</protein>
<sequence>MRSSYVAGFQLPVLPGLAWRTFATRGYERLTGRRIGDNAVRGLALYRANWFRQ</sequence>
<dbReference type="Proteomes" id="UP000523795">
    <property type="component" value="Unassembled WGS sequence"/>
</dbReference>
<evidence type="ECO:0000313" key="1">
    <source>
        <dbReference type="EMBL" id="NKX50186.1"/>
    </source>
</evidence>
<reference evidence="1 2" key="1">
    <citation type="submission" date="2020-04" db="EMBL/GenBank/DDBJ databases">
        <authorList>
            <person name="Liu S."/>
        </authorList>
    </citation>
    <scope>NUCLEOTIDE SEQUENCE [LARGE SCALE GENOMIC DNA]</scope>
    <source>
        <strain evidence="1 2">CGMCC 1.15091</strain>
    </source>
</reference>
<dbReference type="GO" id="GO:0016787">
    <property type="term" value="F:hydrolase activity"/>
    <property type="evidence" value="ECO:0007669"/>
    <property type="project" value="UniProtKB-KW"/>
</dbReference>
<name>A0ABX1JPL1_9MICC</name>
<evidence type="ECO:0000313" key="2">
    <source>
        <dbReference type="Proteomes" id="UP000523795"/>
    </source>
</evidence>